<dbReference type="RefSeq" id="WP_111362485.1">
    <property type="nucleotide sequence ID" value="NZ_VINQ01000012.1"/>
</dbReference>
<dbReference type="AlphaFoldDB" id="A0A5A9Z649"/>
<name>A0A5A9Z649_9RHOB</name>
<feature type="domain" description="HTH araC/xylS-type" evidence="3">
    <location>
        <begin position="214"/>
        <end position="312"/>
    </location>
</feature>
<accession>A0A5A9Z649</accession>
<evidence type="ECO:0000313" key="5">
    <source>
        <dbReference type="Proteomes" id="UP000325291"/>
    </source>
</evidence>
<evidence type="ECO:0000313" key="4">
    <source>
        <dbReference type="EMBL" id="KAA0912673.1"/>
    </source>
</evidence>
<keyword evidence="1" id="KW-0805">Transcription regulation</keyword>
<evidence type="ECO:0000256" key="2">
    <source>
        <dbReference type="ARBA" id="ARBA00023163"/>
    </source>
</evidence>
<dbReference type="GO" id="GO:0003700">
    <property type="term" value="F:DNA-binding transcription factor activity"/>
    <property type="evidence" value="ECO:0007669"/>
    <property type="project" value="InterPro"/>
</dbReference>
<dbReference type="SUPFAM" id="SSF46689">
    <property type="entry name" value="Homeodomain-like"/>
    <property type="match status" value="2"/>
</dbReference>
<dbReference type="InterPro" id="IPR009057">
    <property type="entry name" value="Homeodomain-like_sf"/>
</dbReference>
<dbReference type="PANTHER" id="PTHR43130">
    <property type="entry name" value="ARAC-FAMILY TRANSCRIPTIONAL REGULATOR"/>
    <property type="match status" value="1"/>
</dbReference>
<dbReference type="PROSITE" id="PS01124">
    <property type="entry name" value="HTH_ARAC_FAMILY_2"/>
    <property type="match status" value="1"/>
</dbReference>
<dbReference type="Proteomes" id="UP000325291">
    <property type="component" value="Unassembled WGS sequence"/>
</dbReference>
<dbReference type="PANTHER" id="PTHR43130:SF3">
    <property type="entry name" value="HTH-TYPE TRANSCRIPTIONAL REGULATOR RV1931C"/>
    <property type="match status" value="1"/>
</dbReference>
<dbReference type="SMART" id="SM00342">
    <property type="entry name" value="HTH_ARAC"/>
    <property type="match status" value="1"/>
</dbReference>
<dbReference type="InterPro" id="IPR029062">
    <property type="entry name" value="Class_I_gatase-like"/>
</dbReference>
<dbReference type="CDD" id="cd03136">
    <property type="entry name" value="GATase1_AraC_ArgR_like"/>
    <property type="match status" value="1"/>
</dbReference>
<dbReference type="EMBL" id="VINQ01000012">
    <property type="protein sequence ID" value="KAA0912673.1"/>
    <property type="molecule type" value="Genomic_DNA"/>
</dbReference>
<evidence type="ECO:0000256" key="1">
    <source>
        <dbReference type="ARBA" id="ARBA00023015"/>
    </source>
</evidence>
<organism evidence="4 5">
    <name type="scientific">Aquicoccus porphyridii</name>
    <dbReference type="NCBI Taxonomy" id="1852029"/>
    <lineage>
        <taxon>Bacteria</taxon>
        <taxon>Pseudomonadati</taxon>
        <taxon>Pseudomonadota</taxon>
        <taxon>Alphaproteobacteria</taxon>
        <taxon>Rhodobacterales</taxon>
        <taxon>Paracoccaceae</taxon>
        <taxon>Aquicoccus</taxon>
    </lineage>
</organism>
<evidence type="ECO:0000259" key="3">
    <source>
        <dbReference type="PROSITE" id="PS01124"/>
    </source>
</evidence>
<dbReference type="GO" id="GO:0043565">
    <property type="term" value="F:sequence-specific DNA binding"/>
    <property type="evidence" value="ECO:0007669"/>
    <property type="project" value="InterPro"/>
</dbReference>
<protein>
    <submittedName>
        <fullName evidence="4">GlxA family transcriptional regulator</fullName>
    </submittedName>
</protein>
<sequence>MQTWLKPRAAMQQVDILLFDHFSALCLANTVEPMRAANNLAGRALYRWRFLTVTGASATSSSGMRVEADGALADHRGDMLIAMPSYHYAAHAVPPTLRALRAAATRYDMLAGFDTGSWLLAAAGLLDGYRATIHWEEMSRFEEAFPEVEAQRQRHVTDRNRLTCSGALAAFDLMAALIGARHGHALRLELEALFMNADTAAPRDLPQPRGKTVARAVALMQANLESPLTIEEIARQLGRSRRSLESRMSQELGAGPQAVYKRLRLIKARKLVRESDLAVAEIALRSGYHDPGAMTRAFRAEFGETPRQMRREAG</sequence>
<proteinExistence type="predicted"/>
<reference evidence="4 5" key="1">
    <citation type="submission" date="2019-07" db="EMBL/GenBank/DDBJ databases">
        <title>Aquicoccus porphyridii gen. nov., sp. nov., isolated from a small marine red alga, Porphyridium marinum.</title>
        <authorList>
            <person name="Liu L."/>
        </authorList>
    </citation>
    <scope>NUCLEOTIDE SEQUENCE [LARGE SCALE GENOMIC DNA]</scope>
    <source>
        <strain evidence="4 5">L1 8-17</strain>
    </source>
</reference>
<dbReference type="Gene3D" id="1.10.10.60">
    <property type="entry name" value="Homeodomain-like"/>
    <property type="match status" value="1"/>
</dbReference>
<gene>
    <name evidence="4" type="ORF">FLO80_14890</name>
</gene>
<dbReference type="Pfam" id="PF12833">
    <property type="entry name" value="HTH_18"/>
    <property type="match status" value="1"/>
</dbReference>
<dbReference type="Gene3D" id="3.40.50.880">
    <property type="match status" value="1"/>
</dbReference>
<dbReference type="InterPro" id="IPR052158">
    <property type="entry name" value="INH-QAR"/>
</dbReference>
<dbReference type="SUPFAM" id="SSF52317">
    <property type="entry name" value="Class I glutamine amidotransferase-like"/>
    <property type="match status" value="1"/>
</dbReference>
<dbReference type="InterPro" id="IPR018060">
    <property type="entry name" value="HTH_AraC"/>
</dbReference>
<keyword evidence="5" id="KW-1185">Reference proteome</keyword>
<keyword evidence="2" id="KW-0804">Transcription</keyword>
<comment type="caution">
    <text evidence="4">The sequence shown here is derived from an EMBL/GenBank/DDBJ whole genome shotgun (WGS) entry which is preliminary data.</text>
</comment>